<feature type="transmembrane region" description="Helical" evidence="1">
    <location>
        <begin position="157"/>
        <end position="176"/>
    </location>
</feature>
<keyword evidence="1" id="KW-0472">Membrane</keyword>
<evidence type="ECO:0000256" key="1">
    <source>
        <dbReference type="SAM" id="Phobius"/>
    </source>
</evidence>
<feature type="transmembrane region" description="Helical" evidence="1">
    <location>
        <begin position="75"/>
        <end position="98"/>
    </location>
</feature>
<dbReference type="InterPro" id="IPR016137">
    <property type="entry name" value="RGS"/>
</dbReference>
<dbReference type="PANTHER" id="PTHR10845">
    <property type="entry name" value="REGULATOR OF G PROTEIN SIGNALING"/>
    <property type="match status" value="1"/>
</dbReference>
<feature type="domain" description="RGS" evidence="2">
    <location>
        <begin position="287"/>
        <end position="427"/>
    </location>
</feature>
<dbReference type="Gene3D" id="1.10.167.10">
    <property type="entry name" value="Regulator of G-protein Signalling 4, domain 2"/>
    <property type="match status" value="1"/>
</dbReference>
<dbReference type="CDD" id="cd07440">
    <property type="entry name" value="RGS"/>
    <property type="match status" value="1"/>
</dbReference>
<dbReference type="InterPro" id="IPR044926">
    <property type="entry name" value="RGS_subdomain_2"/>
</dbReference>
<feature type="transmembrane region" description="Helical" evidence="1">
    <location>
        <begin position="188"/>
        <end position="206"/>
    </location>
</feature>
<protein>
    <recommendedName>
        <fullName evidence="2">RGS domain-containing protein</fullName>
    </recommendedName>
</protein>
<evidence type="ECO:0000313" key="3">
    <source>
        <dbReference type="EMBL" id="SPQ97839.1"/>
    </source>
</evidence>
<proteinExistence type="predicted"/>
<keyword evidence="1" id="KW-1133">Transmembrane helix</keyword>
<gene>
    <name evidence="3" type="ORF">PLBR_LOCUS5054</name>
</gene>
<geneLocation type="mitochondrion" evidence="3"/>
<keyword evidence="1" id="KW-0812">Transmembrane</keyword>
<evidence type="ECO:0000259" key="2">
    <source>
        <dbReference type="PROSITE" id="PS50132"/>
    </source>
</evidence>
<dbReference type="PROSITE" id="PS50132">
    <property type="entry name" value="RGS"/>
    <property type="match status" value="1"/>
</dbReference>
<dbReference type="AlphaFoldDB" id="A0A3P3YCH6"/>
<dbReference type="InterPro" id="IPR036305">
    <property type="entry name" value="RGS_sf"/>
</dbReference>
<dbReference type="PANTHER" id="PTHR10845:SF192">
    <property type="entry name" value="DOUBLE HIT, ISOFORM B"/>
    <property type="match status" value="1"/>
</dbReference>
<feature type="transmembrane region" description="Helical" evidence="1">
    <location>
        <begin position="218"/>
        <end position="242"/>
    </location>
</feature>
<keyword evidence="3" id="KW-0496">Mitochondrion</keyword>
<dbReference type="SUPFAM" id="SSF48097">
    <property type="entry name" value="Regulator of G-protein signaling, RGS"/>
    <property type="match status" value="1"/>
</dbReference>
<organism evidence="3 4">
    <name type="scientific">Plasmodiophora brassicae</name>
    <name type="common">Clubroot disease agent</name>
    <dbReference type="NCBI Taxonomy" id="37360"/>
    <lineage>
        <taxon>Eukaryota</taxon>
        <taxon>Sar</taxon>
        <taxon>Rhizaria</taxon>
        <taxon>Endomyxa</taxon>
        <taxon>Phytomyxea</taxon>
        <taxon>Plasmodiophorida</taxon>
        <taxon>Plasmodiophoridae</taxon>
        <taxon>Plasmodiophora</taxon>
    </lineage>
</organism>
<dbReference type="Pfam" id="PF00615">
    <property type="entry name" value="RGS"/>
    <property type="match status" value="1"/>
</dbReference>
<feature type="transmembrane region" description="Helical" evidence="1">
    <location>
        <begin position="42"/>
        <end position="63"/>
    </location>
</feature>
<reference evidence="3 4" key="1">
    <citation type="submission" date="2018-03" db="EMBL/GenBank/DDBJ databases">
        <authorList>
            <person name="Fogelqvist J."/>
        </authorList>
    </citation>
    <scope>NUCLEOTIDE SEQUENCE [LARGE SCALE GENOMIC DNA]</scope>
</reference>
<dbReference type="Proteomes" id="UP000290189">
    <property type="component" value="Unassembled WGS sequence"/>
</dbReference>
<name>A0A3P3YCH6_PLABS</name>
<feature type="transmembrane region" description="Helical" evidence="1">
    <location>
        <begin position="12"/>
        <end position="30"/>
    </location>
</feature>
<sequence>MSDVADAGVYGMMVVYTILEGLGTTAIIMVRHLQPVRSRNVALLLATNWSWFTFALSQTFAGLLDVQRCVLRCVLEWPCLIAMLLFVARLWHLCANCIAAEARSDSKVDHWILSRRRLYAPGCLWVGVSLTFCALASTRLVLEIRRVCSPSGVAMEIVGFFAVWAMTVLTLVVLLRRMQDGFWMGVELQLLFLVLCCVGVLGGVYFRQKDVLGPYRFHLYALLLGGIAWCVISSWYPVLLSLETEQPQNMSMRQLELASLTDHTVFHHTQTRGHASHQTDRLSMSSRLVHVLQHQAGFEAFKLFLQHEFSVESVLCWAQVAEVIATHARLNRVKEFNDEYARVVAVFVAPGSPNEVNIPSGLKKRLLELATAECDKWGPDDVEAGANVGLSVKKIELLRRLQSTILLTMERDPFQRFIKSRKFQQIVTNQPPETKNLDVGVSVT</sequence>
<dbReference type="SMART" id="SM00315">
    <property type="entry name" value="RGS"/>
    <property type="match status" value="1"/>
</dbReference>
<dbReference type="EMBL" id="OVEO01000008">
    <property type="protein sequence ID" value="SPQ97839.1"/>
    <property type="molecule type" value="Genomic_DNA"/>
</dbReference>
<evidence type="ECO:0000313" key="4">
    <source>
        <dbReference type="Proteomes" id="UP000290189"/>
    </source>
</evidence>
<accession>A0A3P3YCH6</accession>
<feature type="transmembrane region" description="Helical" evidence="1">
    <location>
        <begin position="118"/>
        <end position="137"/>
    </location>
</feature>